<evidence type="ECO:0000313" key="2">
    <source>
        <dbReference type="EMBL" id="GLK90941.1"/>
    </source>
</evidence>
<reference evidence="2" key="1">
    <citation type="journal article" date="2014" name="Int. J. Syst. Evol. Microbiol.">
        <title>Complete genome sequence of Corynebacterium casei LMG S-19264T (=DSM 44701T), isolated from a smear-ripened cheese.</title>
        <authorList>
            <consortium name="US DOE Joint Genome Institute (JGI-PGF)"/>
            <person name="Walter F."/>
            <person name="Albersmeier A."/>
            <person name="Kalinowski J."/>
            <person name="Ruckert C."/>
        </authorList>
    </citation>
    <scope>NUCLEOTIDE SEQUENCE</scope>
    <source>
        <strain evidence="2">VKM B-2935</strain>
    </source>
</reference>
<dbReference type="AlphaFoldDB" id="A0A9W6NHN6"/>
<name>A0A9W6NHN6_9PSED</name>
<evidence type="ECO:0000259" key="1">
    <source>
        <dbReference type="Pfam" id="PF12728"/>
    </source>
</evidence>
<keyword evidence="3" id="KW-1185">Reference proteome</keyword>
<dbReference type="EMBL" id="BSFN01000015">
    <property type="protein sequence ID" value="GLK90941.1"/>
    <property type="molecule type" value="Genomic_DNA"/>
</dbReference>
<gene>
    <name evidence="2" type="ORF">GCM10017655_40050</name>
</gene>
<accession>A0A9W6NHN6</accession>
<dbReference type="InterPro" id="IPR041657">
    <property type="entry name" value="HTH_17"/>
</dbReference>
<reference evidence="2" key="2">
    <citation type="submission" date="2023-01" db="EMBL/GenBank/DDBJ databases">
        <authorList>
            <person name="Sun Q."/>
            <person name="Evtushenko L."/>
        </authorList>
    </citation>
    <scope>NUCLEOTIDE SEQUENCE</scope>
    <source>
        <strain evidence="2">VKM B-2935</strain>
    </source>
</reference>
<evidence type="ECO:0000313" key="3">
    <source>
        <dbReference type="Proteomes" id="UP001143328"/>
    </source>
</evidence>
<feature type="domain" description="Helix-turn-helix" evidence="1">
    <location>
        <begin position="17"/>
        <end position="72"/>
    </location>
</feature>
<proteinExistence type="predicted"/>
<organism evidence="2 3">
    <name type="scientific">Pseudomonas turukhanskensis</name>
    <dbReference type="NCBI Taxonomy" id="1806536"/>
    <lineage>
        <taxon>Bacteria</taxon>
        <taxon>Pseudomonadati</taxon>
        <taxon>Pseudomonadota</taxon>
        <taxon>Gammaproteobacteria</taxon>
        <taxon>Pseudomonadales</taxon>
        <taxon>Pseudomonadaceae</taxon>
        <taxon>Pseudomonas</taxon>
    </lineage>
</organism>
<protein>
    <recommendedName>
        <fullName evidence="1">Helix-turn-helix domain-containing protein</fullName>
    </recommendedName>
</protein>
<sequence>MATSTEQLILDHYNSPLLSLAQVAQILNRSPQGLRITLSGDNEIARKLGPAKKRIGKRVLFCVSDLARFIDEA</sequence>
<comment type="caution">
    <text evidence="2">The sequence shown here is derived from an EMBL/GenBank/DDBJ whole genome shotgun (WGS) entry which is preliminary data.</text>
</comment>
<dbReference type="Proteomes" id="UP001143328">
    <property type="component" value="Unassembled WGS sequence"/>
</dbReference>
<dbReference type="Pfam" id="PF12728">
    <property type="entry name" value="HTH_17"/>
    <property type="match status" value="1"/>
</dbReference>
<dbReference type="RefSeq" id="WP_271197103.1">
    <property type="nucleotide sequence ID" value="NZ_BSFN01000015.1"/>
</dbReference>